<dbReference type="Pfam" id="PF06605">
    <property type="entry name" value="Prophage_tail"/>
    <property type="match status" value="1"/>
</dbReference>
<organism evidence="3 4">
    <name type="scientific">Lentibacillus populi</name>
    <dbReference type="NCBI Taxonomy" id="1827502"/>
    <lineage>
        <taxon>Bacteria</taxon>
        <taxon>Bacillati</taxon>
        <taxon>Bacillota</taxon>
        <taxon>Bacilli</taxon>
        <taxon>Bacillales</taxon>
        <taxon>Bacillaceae</taxon>
        <taxon>Lentibacillus</taxon>
    </lineage>
</organism>
<dbReference type="Proteomes" id="UP000621492">
    <property type="component" value="Unassembled WGS sequence"/>
</dbReference>
<name>A0A9W5X3H8_9BACI</name>
<feature type="domain" description="Tail spike" evidence="2">
    <location>
        <begin position="97"/>
        <end position="347"/>
    </location>
</feature>
<feature type="region of interest" description="Disordered" evidence="1">
    <location>
        <begin position="386"/>
        <end position="405"/>
    </location>
</feature>
<evidence type="ECO:0000256" key="1">
    <source>
        <dbReference type="SAM" id="MobiDB-lite"/>
    </source>
</evidence>
<accession>A0A9W5X3H8</accession>
<reference evidence="3" key="2">
    <citation type="submission" date="2020-09" db="EMBL/GenBank/DDBJ databases">
        <authorList>
            <person name="Sun Q."/>
            <person name="Zhou Y."/>
        </authorList>
    </citation>
    <scope>NUCLEOTIDE SEQUENCE</scope>
    <source>
        <strain evidence="3">CGMCC 1.15454</strain>
    </source>
</reference>
<evidence type="ECO:0000313" key="3">
    <source>
        <dbReference type="EMBL" id="GGB26948.1"/>
    </source>
</evidence>
<comment type="caution">
    <text evidence="3">The sequence shown here is derived from an EMBL/GenBank/DDBJ whole genome shotgun (WGS) entry which is preliminary data.</text>
</comment>
<dbReference type="NCBIfam" id="TIGR01665">
    <property type="entry name" value="put_anti_recept"/>
    <property type="match status" value="1"/>
</dbReference>
<evidence type="ECO:0000313" key="4">
    <source>
        <dbReference type="Proteomes" id="UP000621492"/>
    </source>
</evidence>
<dbReference type="EMBL" id="BMJD01000001">
    <property type="protein sequence ID" value="GGB26948.1"/>
    <property type="molecule type" value="Genomic_DNA"/>
</dbReference>
<keyword evidence="4" id="KW-1185">Reference proteome</keyword>
<dbReference type="AlphaFoldDB" id="A0A9W5X3H8"/>
<protein>
    <recommendedName>
        <fullName evidence="2">Tail spike domain-containing protein</fullName>
    </recommendedName>
</protein>
<sequence>MIHITDGQSDEILDFITVKNILDNKHRQSLKDNLETFEFRTFADKPFSQHLGKHNRVIIPAEDQGYQEFVITEFAKYRDTEGLKAGVYASASYLLLKKAKVIKPQTFKEQTATTAVSHATDETEWRPGIIEGKGYRTFNIEQHTNPYAFLKMIAKEFNLELRFRVETNGNKITGRYVDLLERIGQWRGREVEFGKDLIGIRRTEKTDNIYTALLGIGPEKEDGTRIEVLVEDADALQRWGRPDPVTGKLKHFIEPYEPQSSDQDMTISRLRTLTQTELNKRINEVVEYESTIADLESVPGMQNKKIRFGDTIKIKDTKFNPPLYLEARVHTQDRSITDKSKKEVTLGDYIEYTEEEVKAIWQSLQAEIRKKIGIDQLREYAEPKKIESDTPPPIKEGENPIWVDTSKTPKVPHVVVAGEWVKMSPTTPAEVDAYTKQQVENKANAAQQAAEQYALAKATQALADAKAFAENADNISKGVIDVGAIPLRTSITGARLEWDGVNGLVQYNTNGEPVSWLDLDANAHFANAFLSGRIEALEGFFGDNLRLRDGKLEIIRDDGAVSVSSGMVRNGLTVVGNDPPYMTSGESDTGKFQSFVPGGTIKSTSFHIYGATKGTLDGRGLDGTTMNYHDVRDNLGALAFQKYHFIHSARYLIFRFNKYSGSTISVHVVKGNSDDTADRLYFEKLENGRTGIQEFRVDLGVPDFSLRTVTFKIGWADSWGGRMEFVRFIMERVFLTDFA</sequence>
<proteinExistence type="predicted"/>
<dbReference type="RefSeq" id="WP_188724522.1">
    <property type="nucleotide sequence ID" value="NZ_BMJD01000001.1"/>
</dbReference>
<dbReference type="InterPro" id="IPR010572">
    <property type="entry name" value="Tail_dom"/>
</dbReference>
<dbReference type="InterPro" id="IPR007119">
    <property type="entry name" value="Phage_tail_spike_N"/>
</dbReference>
<reference evidence="3" key="1">
    <citation type="journal article" date="2014" name="Int. J. Syst. Evol. Microbiol.">
        <title>Complete genome sequence of Corynebacterium casei LMG S-19264T (=DSM 44701T), isolated from a smear-ripened cheese.</title>
        <authorList>
            <consortium name="US DOE Joint Genome Institute (JGI-PGF)"/>
            <person name="Walter F."/>
            <person name="Albersmeier A."/>
            <person name="Kalinowski J."/>
            <person name="Ruckert C."/>
        </authorList>
    </citation>
    <scope>NUCLEOTIDE SEQUENCE</scope>
    <source>
        <strain evidence="3">CGMCC 1.15454</strain>
    </source>
</reference>
<evidence type="ECO:0000259" key="2">
    <source>
        <dbReference type="Pfam" id="PF06605"/>
    </source>
</evidence>
<gene>
    <name evidence="3" type="ORF">GCM10011409_00280</name>
</gene>